<evidence type="ECO:0000313" key="3">
    <source>
        <dbReference type="Proteomes" id="UP000288216"/>
    </source>
</evidence>
<evidence type="ECO:0000313" key="2">
    <source>
        <dbReference type="EMBL" id="GCB86497.1"/>
    </source>
</evidence>
<comment type="caution">
    <text evidence="2">The sequence shown here is derived from an EMBL/GenBank/DDBJ whole genome shotgun (WGS) entry which is preliminary data.</text>
</comment>
<keyword evidence="3" id="KW-1185">Reference proteome</keyword>
<dbReference type="OrthoDB" id="10264063at2759"/>
<organism evidence="2 3">
    <name type="scientific">Scyliorhinus torazame</name>
    <name type="common">Cloudy catshark</name>
    <name type="synonym">Catulus torazame</name>
    <dbReference type="NCBI Taxonomy" id="75743"/>
    <lineage>
        <taxon>Eukaryota</taxon>
        <taxon>Metazoa</taxon>
        <taxon>Chordata</taxon>
        <taxon>Craniata</taxon>
        <taxon>Vertebrata</taxon>
        <taxon>Chondrichthyes</taxon>
        <taxon>Elasmobranchii</taxon>
        <taxon>Galeomorphii</taxon>
        <taxon>Galeoidea</taxon>
        <taxon>Carcharhiniformes</taxon>
        <taxon>Scyliorhinidae</taxon>
        <taxon>Scyliorhinus</taxon>
    </lineage>
</organism>
<dbReference type="AlphaFoldDB" id="A0A401QM41"/>
<accession>A0A401QM41</accession>
<gene>
    <name evidence="2" type="ORF">scyTo_0027225</name>
</gene>
<reference evidence="2 3" key="1">
    <citation type="journal article" date="2018" name="Nat. Ecol. Evol.">
        <title>Shark genomes provide insights into elasmobranch evolution and the origin of vertebrates.</title>
        <authorList>
            <person name="Hara Y"/>
            <person name="Yamaguchi K"/>
            <person name="Onimaru K"/>
            <person name="Kadota M"/>
            <person name="Koyanagi M"/>
            <person name="Keeley SD"/>
            <person name="Tatsumi K"/>
            <person name="Tanaka K"/>
            <person name="Motone F"/>
            <person name="Kageyama Y"/>
            <person name="Nozu R"/>
            <person name="Adachi N"/>
            <person name="Nishimura O"/>
            <person name="Nakagawa R"/>
            <person name="Tanegashima C"/>
            <person name="Kiyatake I"/>
            <person name="Matsumoto R"/>
            <person name="Murakumo K"/>
            <person name="Nishida K"/>
            <person name="Terakita A"/>
            <person name="Kuratani S"/>
            <person name="Sato K"/>
            <person name="Hyodo S Kuraku.S."/>
        </authorList>
    </citation>
    <scope>NUCLEOTIDE SEQUENCE [LARGE SCALE GENOMIC DNA]</scope>
</reference>
<name>A0A401QM41_SCYTO</name>
<dbReference type="Proteomes" id="UP000288216">
    <property type="component" value="Unassembled WGS sequence"/>
</dbReference>
<feature type="non-terminal residue" evidence="2">
    <location>
        <position position="42"/>
    </location>
</feature>
<sequence>MSTLQMLTSIENYLEDLFENLEKLPREKVELAQRNKEKERRM</sequence>
<protein>
    <submittedName>
        <fullName evidence="2">Uncharacterized protein</fullName>
    </submittedName>
</protein>
<keyword evidence="1" id="KW-0175">Coiled coil</keyword>
<feature type="coiled-coil region" evidence="1">
    <location>
        <begin position="14"/>
        <end position="41"/>
    </location>
</feature>
<dbReference type="EMBL" id="BFAA01307491">
    <property type="protein sequence ID" value="GCB86497.1"/>
    <property type="molecule type" value="Genomic_DNA"/>
</dbReference>
<proteinExistence type="predicted"/>
<evidence type="ECO:0000256" key="1">
    <source>
        <dbReference type="SAM" id="Coils"/>
    </source>
</evidence>